<keyword evidence="1" id="KW-1133">Transmembrane helix</keyword>
<dbReference type="RefSeq" id="WP_054874986.1">
    <property type="nucleotide sequence ID" value="NZ_LKET01000030.1"/>
</dbReference>
<keyword evidence="1" id="KW-0812">Transmembrane</keyword>
<feature type="transmembrane region" description="Helical" evidence="1">
    <location>
        <begin position="135"/>
        <end position="158"/>
    </location>
</feature>
<accession>A0A0P8YXG3</accession>
<keyword evidence="3" id="KW-1185">Reference proteome</keyword>
<dbReference type="PATRIC" id="fig|36849.3.peg.2032"/>
<evidence type="ECO:0000256" key="1">
    <source>
        <dbReference type="SAM" id="Phobius"/>
    </source>
</evidence>
<feature type="transmembrane region" description="Helical" evidence="1">
    <location>
        <begin position="170"/>
        <end position="190"/>
    </location>
</feature>
<dbReference type="EMBL" id="LKET01000030">
    <property type="protein sequence ID" value="KPU44435.1"/>
    <property type="molecule type" value="Genomic_DNA"/>
</dbReference>
<evidence type="ECO:0000313" key="3">
    <source>
        <dbReference type="Proteomes" id="UP000050326"/>
    </source>
</evidence>
<feature type="transmembrane region" description="Helical" evidence="1">
    <location>
        <begin position="103"/>
        <end position="129"/>
    </location>
</feature>
<feature type="transmembrane region" description="Helical" evidence="1">
    <location>
        <begin position="63"/>
        <end position="82"/>
    </location>
</feature>
<gene>
    <name evidence="2" type="ORF">OXPF_19290</name>
</gene>
<feature type="transmembrane region" description="Helical" evidence="1">
    <location>
        <begin position="21"/>
        <end position="43"/>
    </location>
</feature>
<dbReference type="STRING" id="36849.OXPF_19290"/>
<organism evidence="2 3">
    <name type="scientific">Oxobacter pfennigii</name>
    <dbReference type="NCBI Taxonomy" id="36849"/>
    <lineage>
        <taxon>Bacteria</taxon>
        <taxon>Bacillati</taxon>
        <taxon>Bacillota</taxon>
        <taxon>Clostridia</taxon>
        <taxon>Eubacteriales</taxon>
        <taxon>Clostridiaceae</taxon>
        <taxon>Oxobacter</taxon>
    </lineage>
</organism>
<dbReference type="Proteomes" id="UP000050326">
    <property type="component" value="Unassembled WGS sequence"/>
</dbReference>
<dbReference type="OrthoDB" id="1551065at2"/>
<proteinExistence type="predicted"/>
<reference evidence="2 3" key="1">
    <citation type="submission" date="2015-09" db="EMBL/GenBank/DDBJ databases">
        <title>Genome sequence of Oxobacter pfennigii DSM 3222.</title>
        <authorList>
            <person name="Poehlein A."/>
            <person name="Bengelsdorf F.R."/>
            <person name="Schiel-Bengelsdorf B."/>
            <person name="Duerre P."/>
            <person name="Daniel R."/>
        </authorList>
    </citation>
    <scope>NUCLEOTIDE SEQUENCE [LARGE SCALE GENOMIC DNA]</scope>
    <source>
        <strain evidence="2 3">DSM 3222</strain>
    </source>
</reference>
<name>A0A0P8YXG3_9CLOT</name>
<protein>
    <submittedName>
        <fullName evidence="2">Fluoroquinolones export permease proteinc</fullName>
    </submittedName>
</protein>
<evidence type="ECO:0000313" key="2">
    <source>
        <dbReference type="EMBL" id="KPU44435.1"/>
    </source>
</evidence>
<dbReference type="AlphaFoldDB" id="A0A0P8YXG3"/>
<comment type="caution">
    <text evidence="2">The sequence shown here is derived from an EMBL/GenBank/DDBJ whole genome shotgun (WGS) entry which is preliminary data.</text>
</comment>
<sequence length="236" mass="26542">MKQTIKLFQIGLRQITKDGMLLILLPAPFFVGSIFKLAVPFVNSIMEDYMPFSLLPWYGLVDGMLVCLMPMITAMVSAFLLLEERDEGISAFYKITPIEGYSYLAARIGIPMIWAFIVTIISMLLFNISALSFDVIFLSSFIGTLTGLFMVMLVVSIAENRVEGLALSKLMGVSLLGLAAVWFIPAPYHFFAAFLPSFWVGKLLMDGVNLFTFIFGIVLCFLWIAFFTRKFLSRIE</sequence>
<keyword evidence="1" id="KW-0472">Membrane</keyword>
<feature type="transmembrane region" description="Helical" evidence="1">
    <location>
        <begin position="210"/>
        <end position="228"/>
    </location>
</feature>